<dbReference type="InParanoid" id="A0A1D6Q2U4"/>
<evidence type="ECO:0000313" key="2">
    <source>
        <dbReference type="EMBL" id="AQK52900.1"/>
    </source>
</evidence>
<dbReference type="AlphaFoldDB" id="A0A1D6Q2U4"/>
<proteinExistence type="predicted"/>
<feature type="compositionally biased region" description="Polar residues" evidence="1">
    <location>
        <begin position="47"/>
        <end position="66"/>
    </location>
</feature>
<gene>
    <name evidence="2" type="ORF">ZEAMMB73_Zm00001d050667</name>
</gene>
<organism evidence="2">
    <name type="scientific">Zea mays</name>
    <name type="common">Maize</name>
    <dbReference type="NCBI Taxonomy" id="4577"/>
    <lineage>
        <taxon>Eukaryota</taxon>
        <taxon>Viridiplantae</taxon>
        <taxon>Streptophyta</taxon>
        <taxon>Embryophyta</taxon>
        <taxon>Tracheophyta</taxon>
        <taxon>Spermatophyta</taxon>
        <taxon>Magnoliopsida</taxon>
        <taxon>Liliopsida</taxon>
        <taxon>Poales</taxon>
        <taxon>Poaceae</taxon>
        <taxon>PACMAD clade</taxon>
        <taxon>Panicoideae</taxon>
        <taxon>Andropogonodae</taxon>
        <taxon>Andropogoneae</taxon>
        <taxon>Tripsacinae</taxon>
        <taxon>Zea</taxon>
    </lineage>
</organism>
<reference evidence="2" key="1">
    <citation type="submission" date="2015-12" db="EMBL/GenBank/DDBJ databases">
        <title>Update maize B73 reference genome by single molecule sequencing technologies.</title>
        <authorList>
            <consortium name="Maize Genome Sequencing Project"/>
            <person name="Ware D."/>
        </authorList>
    </citation>
    <scope>NUCLEOTIDE SEQUENCE</scope>
    <source>
        <tissue evidence="2">Seedling</tissue>
    </source>
</reference>
<sequence>MPRAYSLRSLRSSRAHPTSSLPALCTCPRPPRKPRARRPANPAPDALQTSRPRAANPTNHGATNLENPPASLCSRARSAILWSGWTLSWINLHISKEEHAQRASVRSW</sequence>
<protein>
    <submittedName>
        <fullName evidence="2">Uncharacterized protein</fullName>
    </submittedName>
</protein>
<feature type="region of interest" description="Disordered" evidence="1">
    <location>
        <begin position="1"/>
        <end position="70"/>
    </location>
</feature>
<dbReference type="EMBL" id="CM000780">
    <property type="protein sequence ID" value="AQK52900.1"/>
    <property type="molecule type" value="Genomic_DNA"/>
</dbReference>
<name>A0A1D6Q2U4_MAIZE</name>
<accession>A0A1D6Q2U4</accession>
<evidence type="ECO:0000256" key="1">
    <source>
        <dbReference type="SAM" id="MobiDB-lite"/>
    </source>
</evidence>
<feature type="compositionally biased region" description="Low complexity" evidence="1">
    <location>
        <begin position="1"/>
        <end position="12"/>
    </location>
</feature>